<feature type="compositionally biased region" description="Polar residues" evidence="5">
    <location>
        <begin position="187"/>
        <end position="199"/>
    </location>
</feature>
<accession>A0A9P6E9X8</accession>
<dbReference type="InterPro" id="IPR037525">
    <property type="entry name" value="Velvet_dom"/>
</dbReference>
<dbReference type="PANTHER" id="PTHR33572">
    <property type="entry name" value="SPORE DEVELOPMENT REGULATOR VOSA"/>
    <property type="match status" value="1"/>
</dbReference>
<feature type="region of interest" description="Disordered" evidence="5">
    <location>
        <begin position="1"/>
        <end position="49"/>
    </location>
</feature>
<organism evidence="7 8">
    <name type="scientific">Crepidotus variabilis</name>
    <dbReference type="NCBI Taxonomy" id="179855"/>
    <lineage>
        <taxon>Eukaryota</taxon>
        <taxon>Fungi</taxon>
        <taxon>Dikarya</taxon>
        <taxon>Basidiomycota</taxon>
        <taxon>Agaricomycotina</taxon>
        <taxon>Agaricomycetes</taxon>
        <taxon>Agaricomycetidae</taxon>
        <taxon>Agaricales</taxon>
        <taxon>Agaricineae</taxon>
        <taxon>Crepidotaceae</taxon>
        <taxon>Crepidotus</taxon>
    </lineage>
</organism>
<dbReference type="EMBL" id="MU157886">
    <property type="protein sequence ID" value="KAF9525246.1"/>
    <property type="molecule type" value="Genomic_DNA"/>
</dbReference>
<keyword evidence="8" id="KW-1185">Reference proteome</keyword>
<dbReference type="PROSITE" id="PS51821">
    <property type="entry name" value="VELVET"/>
    <property type="match status" value="1"/>
</dbReference>
<evidence type="ECO:0000256" key="5">
    <source>
        <dbReference type="SAM" id="MobiDB-lite"/>
    </source>
</evidence>
<sequence length="351" mass="38557">MFPEHYASTGRAPPTGSSTPSQHGTQNVHSDERLSGAHSREPTGIGSSINFLTGQFAGSNIRMELEEIQTAQLGRKYARVDRRPLDPPPVTHLRIFSVQGAGTSRQTEVELDYDEVQSLSLLCTVDLFPVPDSFVDSHSSAKANLHHTIPASPSPTSSTTQSPQMGYHRGLDGSNSLHVGPNESHIRTGTSGETPLPAASQQTSQFSSYILPSQGDDVVHRIEDYSITEKSKQTQALAGATFVQAVKVDYQGKKAVLFVFSDLAVKIEGTFVLRYRVFDLFSSQNSQNKDAIITAENYGGAFRVYSTKEFPGLPPSTELTKHLARWGVRLNIRETERKRRKRSKTRSPSPT</sequence>
<proteinExistence type="predicted"/>
<evidence type="ECO:0000256" key="2">
    <source>
        <dbReference type="ARBA" id="ARBA00023015"/>
    </source>
</evidence>
<gene>
    <name evidence="7" type="ORF">CPB83DRAFT_859752</name>
</gene>
<dbReference type="GO" id="GO:0005634">
    <property type="term" value="C:nucleus"/>
    <property type="evidence" value="ECO:0007669"/>
    <property type="project" value="UniProtKB-SubCell"/>
</dbReference>
<name>A0A9P6E9X8_9AGAR</name>
<dbReference type="InterPro" id="IPR038491">
    <property type="entry name" value="Velvet_dom_sf"/>
</dbReference>
<feature type="domain" description="Velvet" evidence="6">
    <location>
        <begin position="58"/>
        <end position="333"/>
    </location>
</feature>
<keyword evidence="2" id="KW-0805">Transcription regulation</keyword>
<feature type="compositionally biased region" description="Polar residues" evidence="5">
    <location>
        <begin position="15"/>
        <end position="28"/>
    </location>
</feature>
<evidence type="ECO:0000256" key="1">
    <source>
        <dbReference type="ARBA" id="ARBA00004123"/>
    </source>
</evidence>
<keyword evidence="4" id="KW-0539">Nucleus</keyword>
<evidence type="ECO:0000256" key="4">
    <source>
        <dbReference type="ARBA" id="ARBA00023242"/>
    </source>
</evidence>
<protein>
    <submittedName>
        <fullName evidence="7">Velvet factor-domain-containing protein</fullName>
    </submittedName>
</protein>
<dbReference type="OrthoDB" id="5599552at2759"/>
<dbReference type="PANTHER" id="PTHR33572:SF3">
    <property type="entry name" value="VELVET COMPLEX SUBUNIT B"/>
    <property type="match status" value="1"/>
</dbReference>
<evidence type="ECO:0000256" key="3">
    <source>
        <dbReference type="ARBA" id="ARBA00023163"/>
    </source>
</evidence>
<dbReference type="Gene3D" id="2.60.40.3960">
    <property type="entry name" value="Velvet domain"/>
    <property type="match status" value="1"/>
</dbReference>
<comment type="caution">
    <text evidence="7">The sequence shown here is derived from an EMBL/GenBank/DDBJ whole genome shotgun (WGS) entry which is preliminary data.</text>
</comment>
<feature type="region of interest" description="Disordered" evidence="5">
    <location>
        <begin position="145"/>
        <end position="199"/>
    </location>
</feature>
<dbReference type="Pfam" id="PF11754">
    <property type="entry name" value="Velvet"/>
    <property type="match status" value="1"/>
</dbReference>
<dbReference type="Proteomes" id="UP000807306">
    <property type="component" value="Unassembled WGS sequence"/>
</dbReference>
<feature type="compositionally biased region" description="Basic and acidic residues" evidence="5">
    <location>
        <begin position="29"/>
        <end position="41"/>
    </location>
</feature>
<feature type="compositionally biased region" description="Low complexity" evidence="5">
    <location>
        <begin position="154"/>
        <end position="164"/>
    </location>
</feature>
<keyword evidence="3" id="KW-0804">Transcription</keyword>
<evidence type="ECO:0000313" key="7">
    <source>
        <dbReference type="EMBL" id="KAF9525246.1"/>
    </source>
</evidence>
<dbReference type="AlphaFoldDB" id="A0A9P6E9X8"/>
<reference evidence="7" key="1">
    <citation type="submission" date="2020-11" db="EMBL/GenBank/DDBJ databases">
        <authorList>
            <consortium name="DOE Joint Genome Institute"/>
            <person name="Ahrendt S."/>
            <person name="Riley R."/>
            <person name="Andreopoulos W."/>
            <person name="Labutti K."/>
            <person name="Pangilinan J."/>
            <person name="Ruiz-Duenas F.J."/>
            <person name="Barrasa J.M."/>
            <person name="Sanchez-Garcia M."/>
            <person name="Camarero S."/>
            <person name="Miyauchi S."/>
            <person name="Serrano A."/>
            <person name="Linde D."/>
            <person name="Babiker R."/>
            <person name="Drula E."/>
            <person name="Ayuso-Fernandez I."/>
            <person name="Pacheco R."/>
            <person name="Padilla G."/>
            <person name="Ferreira P."/>
            <person name="Barriuso J."/>
            <person name="Kellner H."/>
            <person name="Castanera R."/>
            <person name="Alfaro M."/>
            <person name="Ramirez L."/>
            <person name="Pisabarro A.G."/>
            <person name="Kuo A."/>
            <person name="Tritt A."/>
            <person name="Lipzen A."/>
            <person name="He G."/>
            <person name="Yan M."/>
            <person name="Ng V."/>
            <person name="Cullen D."/>
            <person name="Martin F."/>
            <person name="Rosso M.-N."/>
            <person name="Henrissat B."/>
            <person name="Hibbett D."/>
            <person name="Martinez A.T."/>
            <person name="Grigoriev I.V."/>
        </authorList>
    </citation>
    <scope>NUCLEOTIDE SEQUENCE</scope>
    <source>
        <strain evidence="7">CBS 506.95</strain>
    </source>
</reference>
<evidence type="ECO:0000259" key="6">
    <source>
        <dbReference type="PROSITE" id="PS51821"/>
    </source>
</evidence>
<dbReference type="InterPro" id="IPR021740">
    <property type="entry name" value="Velvet"/>
</dbReference>
<comment type="subcellular location">
    <subcellularLocation>
        <location evidence="1">Nucleus</location>
    </subcellularLocation>
</comment>
<evidence type="ECO:0000313" key="8">
    <source>
        <dbReference type="Proteomes" id="UP000807306"/>
    </source>
</evidence>